<organism evidence="1 2">
    <name type="scientific">Marasmius crinis-equi</name>
    <dbReference type="NCBI Taxonomy" id="585013"/>
    <lineage>
        <taxon>Eukaryota</taxon>
        <taxon>Fungi</taxon>
        <taxon>Dikarya</taxon>
        <taxon>Basidiomycota</taxon>
        <taxon>Agaricomycotina</taxon>
        <taxon>Agaricomycetes</taxon>
        <taxon>Agaricomycetidae</taxon>
        <taxon>Agaricales</taxon>
        <taxon>Marasmiineae</taxon>
        <taxon>Marasmiaceae</taxon>
        <taxon>Marasmius</taxon>
    </lineage>
</organism>
<dbReference type="EMBL" id="JBAHYK010004472">
    <property type="protein sequence ID" value="KAL0562799.1"/>
    <property type="molecule type" value="Genomic_DNA"/>
</dbReference>
<feature type="non-terminal residue" evidence="1">
    <location>
        <position position="84"/>
    </location>
</feature>
<evidence type="ECO:0000313" key="1">
    <source>
        <dbReference type="EMBL" id="KAL0562799.1"/>
    </source>
</evidence>
<name>A0ABR3EIU6_9AGAR</name>
<sequence length="84" mass="9297">MFDKLVNQITPLPASSLRSAENTVGMEAAQARRRMTYPLLSLLLVPPNARFLAIPRFTYIFGGMLSNALIKAPSIQLPQPDARK</sequence>
<protein>
    <submittedName>
        <fullName evidence="1">Uncharacterized protein</fullName>
    </submittedName>
</protein>
<reference evidence="1 2" key="1">
    <citation type="submission" date="2024-02" db="EMBL/GenBank/DDBJ databases">
        <title>A draft genome for the cacao thread blight pathogen Marasmius crinis-equi.</title>
        <authorList>
            <person name="Cohen S.P."/>
            <person name="Baruah I.K."/>
            <person name="Amoako-Attah I."/>
            <person name="Bukari Y."/>
            <person name="Meinhardt L.W."/>
            <person name="Bailey B.A."/>
        </authorList>
    </citation>
    <scope>NUCLEOTIDE SEQUENCE [LARGE SCALE GENOMIC DNA]</scope>
    <source>
        <strain evidence="1 2">GH-76</strain>
    </source>
</reference>
<comment type="caution">
    <text evidence="1">The sequence shown here is derived from an EMBL/GenBank/DDBJ whole genome shotgun (WGS) entry which is preliminary data.</text>
</comment>
<accession>A0ABR3EIU6</accession>
<evidence type="ECO:0000313" key="2">
    <source>
        <dbReference type="Proteomes" id="UP001465976"/>
    </source>
</evidence>
<dbReference type="Proteomes" id="UP001465976">
    <property type="component" value="Unassembled WGS sequence"/>
</dbReference>
<proteinExistence type="predicted"/>
<keyword evidence="2" id="KW-1185">Reference proteome</keyword>
<gene>
    <name evidence="1" type="ORF">V5O48_019279</name>
</gene>